<evidence type="ECO:0000313" key="9">
    <source>
        <dbReference type="EMBL" id="ABY36916.1"/>
    </source>
</evidence>
<dbReference type="GO" id="GO:0008855">
    <property type="term" value="F:exodeoxyribonuclease VII activity"/>
    <property type="evidence" value="ECO:0007669"/>
    <property type="project" value="UniProtKB-UniRule"/>
</dbReference>
<dbReference type="InterPro" id="IPR025824">
    <property type="entry name" value="OB-fold_nuc-bd_dom"/>
</dbReference>
<dbReference type="GO" id="GO:0006308">
    <property type="term" value="P:DNA catabolic process"/>
    <property type="evidence" value="ECO:0007669"/>
    <property type="project" value="UniProtKB-UniRule"/>
</dbReference>
<dbReference type="InParanoid" id="A9WBW4"/>
<dbReference type="HAMAP" id="MF_00378">
    <property type="entry name" value="Exonuc_7_L"/>
    <property type="match status" value="1"/>
</dbReference>
<dbReference type="EnsemblBacteria" id="ABY36916">
    <property type="protein sequence ID" value="ABY36916"/>
    <property type="gene ID" value="Caur_3738"/>
</dbReference>
<dbReference type="HOGENOM" id="CLU_023625_3_1_0"/>
<keyword evidence="10" id="KW-1185">Reference proteome</keyword>
<dbReference type="NCBIfam" id="TIGR00237">
    <property type="entry name" value="xseA"/>
    <property type="match status" value="1"/>
</dbReference>
<dbReference type="PANTHER" id="PTHR30008:SF0">
    <property type="entry name" value="EXODEOXYRIBONUCLEASE 7 LARGE SUBUNIT"/>
    <property type="match status" value="1"/>
</dbReference>
<dbReference type="GO" id="GO:0005737">
    <property type="term" value="C:cytoplasm"/>
    <property type="evidence" value="ECO:0007669"/>
    <property type="project" value="UniProtKB-SubCell"/>
</dbReference>
<evidence type="ECO:0000256" key="4">
    <source>
        <dbReference type="ARBA" id="ARBA00022839"/>
    </source>
</evidence>
<evidence type="ECO:0000256" key="2">
    <source>
        <dbReference type="ARBA" id="ARBA00022722"/>
    </source>
</evidence>
<dbReference type="InterPro" id="IPR003753">
    <property type="entry name" value="Exonuc_VII_L"/>
</dbReference>
<dbReference type="eggNOG" id="COG1570">
    <property type="taxonomic scope" value="Bacteria"/>
</dbReference>
<comment type="catalytic activity">
    <reaction evidence="5 6">
        <text>Exonucleolytic cleavage in either 5'- to 3'- or 3'- to 5'-direction to yield nucleoside 5'-phosphates.</text>
        <dbReference type="EC" id="3.1.11.6"/>
    </reaction>
</comment>
<sequence>MRAFTVSDLNSALRAHLEDEGLFFDIWLLAEVVEFRRYPSGHCYFTLKDEQASIRAVLWRSKAEQIALLPANGDAVLAHGRVGFYEARGELQFVVDQIVPAGVGLLNAQLEHLRARLEAEGLFDERRKRLLPVLPRRIGIVTSPQAAALQDMLTILRRRYPLAEVILSPCLVQGELAPASIVAALRRAYAEPLDVIILARGGGASDDLAAFNDEQVVRTVAASPVPIITGVGHETDTTLVDAVADVRAPTPSAAAELVAPPLADLRQRVIDLRERAEVALLTGIDAQRSEVARQRLLLQRHHPRRRLDAARQTIDDLMLRLDRAFSRWLQLERTRLHGLHSRLNTLSPQATLARGYAIAQHADGRVITDSSQVQTGERIALTLRAGIVHATVESTNE</sequence>
<dbReference type="PATRIC" id="fig|324602.8.peg.4198"/>
<dbReference type="CDD" id="cd04489">
    <property type="entry name" value="ExoVII_LU_OBF"/>
    <property type="match status" value="1"/>
</dbReference>
<proteinExistence type="inferred from homology"/>
<comment type="subunit">
    <text evidence="5">Heterooligomer composed of large and small subunits.</text>
</comment>
<dbReference type="EC" id="3.1.11.6" evidence="5"/>
<accession>A9WBW4</accession>
<keyword evidence="1 5" id="KW-0963">Cytoplasm</keyword>
<gene>
    <name evidence="5" type="primary">xseA</name>
    <name evidence="9" type="ordered locus">Caur_3738</name>
</gene>
<dbReference type="EMBL" id="CP000909">
    <property type="protein sequence ID" value="ABY36916.1"/>
    <property type="molecule type" value="Genomic_DNA"/>
</dbReference>
<evidence type="ECO:0000256" key="5">
    <source>
        <dbReference type="HAMAP-Rule" id="MF_00378"/>
    </source>
</evidence>
<dbReference type="FunCoup" id="A9WBW4">
    <property type="interactions" value="367"/>
</dbReference>
<reference evidence="10" key="1">
    <citation type="journal article" date="2011" name="BMC Genomics">
        <title>Complete genome sequence of the filamentous anoxygenic phototrophic bacterium Chloroflexus aurantiacus.</title>
        <authorList>
            <person name="Tang K.H."/>
            <person name="Barry K."/>
            <person name="Chertkov O."/>
            <person name="Dalin E."/>
            <person name="Han C.S."/>
            <person name="Hauser L.J."/>
            <person name="Honchak B.M."/>
            <person name="Karbach L.E."/>
            <person name="Land M.L."/>
            <person name="Lapidus A."/>
            <person name="Larimer F.W."/>
            <person name="Mikhailova N."/>
            <person name="Pitluck S."/>
            <person name="Pierson B.K."/>
            <person name="Blankenship R.E."/>
        </authorList>
    </citation>
    <scope>NUCLEOTIDE SEQUENCE [LARGE SCALE GENOMIC DNA]</scope>
    <source>
        <strain evidence="10">ATCC 29366 / DSM 635 / J-10-fl</strain>
    </source>
</reference>
<comment type="similarity">
    <text evidence="5 6">Belongs to the XseA family.</text>
</comment>
<keyword evidence="2 5" id="KW-0540">Nuclease</keyword>
<dbReference type="KEGG" id="cau:Caur_3738"/>
<dbReference type="Pfam" id="PF02601">
    <property type="entry name" value="Exonuc_VII_L"/>
    <property type="match status" value="1"/>
</dbReference>
<dbReference type="GO" id="GO:0003676">
    <property type="term" value="F:nucleic acid binding"/>
    <property type="evidence" value="ECO:0007669"/>
    <property type="project" value="InterPro"/>
</dbReference>
<keyword evidence="3 5" id="KW-0378">Hydrolase</keyword>
<evidence type="ECO:0000256" key="1">
    <source>
        <dbReference type="ARBA" id="ARBA00022490"/>
    </source>
</evidence>
<dbReference type="Proteomes" id="UP000002008">
    <property type="component" value="Chromosome"/>
</dbReference>
<dbReference type="Pfam" id="PF13742">
    <property type="entry name" value="tRNA_anti_2"/>
    <property type="match status" value="1"/>
</dbReference>
<feature type="domain" description="Exonuclease VII large subunit C-terminal" evidence="7">
    <location>
        <begin position="122"/>
        <end position="326"/>
    </location>
</feature>
<feature type="domain" description="OB-fold nucleic acid binding" evidence="8">
    <location>
        <begin position="4"/>
        <end position="98"/>
    </location>
</feature>
<dbReference type="STRING" id="324602.Caur_3738"/>
<protein>
    <recommendedName>
        <fullName evidence="5">Exodeoxyribonuclease 7 large subunit</fullName>
        <ecNumber evidence="5">3.1.11.6</ecNumber>
    </recommendedName>
    <alternativeName>
        <fullName evidence="5">Exodeoxyribonuclease VII large subunit</fullName>
        <shortName evidence="5">Exonuclease VII large subunit</shortName>
    </alternativeName>
</protein>
<evidence type="ECO:0000313" key="10">
    <source>
        <dbReference type="Proteomes" id="UP000002008"/>
    </source>
</evidence>
<name>A9WBW4_CHLAA</name>
<evidence type="ECO:0000259" key="8">
    <source>
        <dbReference type="Pfam" id="PF13742"/>
    </source>
</evidence>
<dbReference type="GO" id="GO:0009318">
    <property type="term" value="C:exodeoxyribonuclease VII complex"/>
    <property type="evidence" value="ECO:0007669"/>
    <property type="project" value="UniProtKB-UniRule"/>
</dbReference>
<comment type="subcellular location">
    <subcellularLocation>
        <location evidence="5 6">Cytoplasm</location>
    </subcellularLocation>
</comment>
<dbReference type="RefSeq" id="WP_012259569.1">
    <property type="nucleotide sequence ID" value="NC_010175.1"/>
</dbReference>
<comment type="function">
    <text evidence="5">Bidirectionally degrades single-stranded DNA into large acid-insoluble oligonucleotides, which are then degraded further into small acid-soluble oligonucleotides.</text>
</comment>
<organism evidence="9 10">
    <name type="scientific">Chloroflexus aurantiacus (strain ATCC 29366 / DSM 635 / J-10-fl)</name>
    <dbReference type="NCBI Taxonomy" id="324602"/>
    <lineage>
        <taxon>Bacteria</taxon>
        <taxon>Bacillati</taxon>
        <taxon>Chloroflexota</taxon>
        <taxon>Chloroflexia</taxon>
        <taxon>Chloroflexales</taxon>
        <taxon>Chloroflexineae</taxon>
        <taxon>Chloroflexaceae</taxon>
        <taxon>Chloroflexus</taxon>
    </lineage>
</organism>
<dbReference type="PANTHER" id="PTHR30008">
    <property type="entry name" value="EXODEOXYRIBONUCLEASE 7 LARGE SUBUNIT"/>
    <property type="match status" value="1"/>
</dbReference>
<keyword evidence="4 5" id="KW-0269">Exonuclease</keyword>
<evidence type="ECO:0000256" key="6">
    <source>
        <dbReference type="RuleBase" id="RU004355"/>
    </source>
</evidence>
<dbReference type="AlphaFoldDB" id="A9WBW4"/>
<evidence type="ECO:0000256" key="3">
    <source>
        <dbReference type="ARBA" id="ARBA00022801"/>
    </source>
</evidence>
<evidence type="ECO:0000259" key="7">
    <source>
        <dbReference type="Pfam" id="PF02601"/>
    </source>
</evidence>
<dbReference type="InterPro" id="IPR020579">
    <property type="entry name" value="Exonuc_VII_lsu_C"/>
</dbReference>